<comment type="caution">
    <text evidence="2">The sequence shown here is derived from an EMBL/GenBank/DDBJ whole genome shotgun (WGS) entry which is preliminary data.</text>
</comment>
<dbReference type="SUPFAM" id="SSF52047">
    <property type="entry name" value="RNI-like"/>
    <property type="match status" value="1"/>
</dbReference>
<dbReference type="OrthoDB" id="2420896at2759"/>
<feature type="compositionally biased region" description="Polar residues" evidence="1">
    <location>
        <begin position="368"/>
        <end position="380"/>
    </location>
</feature>
<sequence>MLTETMTSKEHDQAYHEYRSSGFLDALTTNQDLLSKDTENSRPVSSLSFRSGRKTGWNDLPPEIIEVVLDILDDDTFALAALVQVERQLFFMAVPRLYRDPFQRIQAVSHLKCNSMRLSVPDDPAPSYLLSDPQTLGEAIPSVNPKQEEEEKEETKYTVARFDEDMKFCDAVLKSQLQTRELNLLITMLSPLIQQLCVRFPALKERFDPSPSGSPHRWDGKDPLDFGPHFETVSWTSEYYLRHWIILDLEKLYTRGRRRSGPRYMSNISHSHATTGKDCVFQRQFSTRWTDFKSMVIGAPEYLQRALLNQPGAGRIRTLRVPMNRLRTYQQRHERAPRPDKTTPRNVSGREQRAEEQPVPKEEEVQQADDNNVSAVTMGNDTGDRDQEQHANNNTLDESSRPYCFTWDKVTNLRRFEVSGVTENPCDWETLDRVLATLQLGDYRGIKGESHKNGRQFDTIREFSLQTQSSLLDGRFVKILSYFDQLEVLELQYNSYQQQPWVSRLDSKICTSLKALRMGTTRKFTADLESYEDLGRFRNLEELRVTVMSAHPFQWVVDAIKETRLRHQKSIIKSAGQLGYGNIKEDDALSLCLPKLLKLTLSGMHRATIMAVNNAIEAFGDQLQEFIIYIPNISEPIRFEYPFSRLTRLAIRGDGLLRFDMSSLAKHCPTIELLALQHTCYCRAHLEDVDHRVMVDALVQLPKLRCLYFEGLWHMEDKEFLDLATTSSSLYKIAIHNFQNVTQETMNRVDKILRMRDSRYPLRPKGVFRLPRTMSDFLAKDYHWRVSYFGHDDD</sequence>
<protein>
    <submittedName>
        <fullName evidence="2">Uncharacterized protein</fullName>
    </submittedName>
</protein>
<evidence type="ECO:0000256" key="1">
    <source>
        <dbReference type="SAM" id="MobiDB-lite"/>
    </source>
</evidence>
<dbReference type="Proteomes" id="UP000726737">
    <property type="component" value="Unassembled WGS sequence"/>
</dbReference>
<name>A0A9P6QEQ5_9FUNG</name>
<dbReference type="Gene3D" id="3.80.10.10">
    <property type="entry name" value="Ribonuclease Inhibitor"/>
    <property type="match status" value="1"/>
</dbReference>
<dbReference type="AlphaFoldDB" id="A0A9P6QEQ5"/>
<reference evidence="2" key="1">
    <citation type="journal article" date="2020" name="Fungal Divers.">
        <title>Resolving the Mortierellaceae phylogeny through synthesis of multi-gene phylogenetics and phylogenomics.</title>
        <authorList>
            <person name="Vandepol N."/>
            <person name="Liber J."/>
            <person name="Desiro A."/>
            <person name="Na H."/>
            <person name="Kennedy M."/>
            <person name="Barry K."/>
            <person name="Grigoriev I.V."/>
            <person name="Miller A.N."/>
            <person name="O'Donnell K."/>
            <person name="Stajich J.E."/>
            <person name="Bonito G."/>
        </authorList>
    </citation>
    <scope>NUCLEOTIDE SEQUENCE</scope>
    <source>
        <strain evidence="2">KOD948</strain>
    </source>
</reference>
<evidence type="ECO:0000313" key="3">
    <source>
        <dbReference type="Proteomes" id="UP000726737"/>
    </source>
</evidence>
<feature type="region of interest" description="Disordered" evidence="1">
    <location>
        <begin position="322"/>
        <end position="398"/>
    </location>
</feature>
<dbReference type="EMBL" id="JAAAJA010000041">
    <property type="protein sequence ID" value="KAG0264929.1"/>
    <property type="molecule type" value="Genomic_DNA"/>
</dbReference>
<organism evidence="2 3">
    <name type="scientific">Mortierella polycephala</name>
    <dbReference type="NCBI Taxonomy" id="41804"/>
    <lineage>
        <taxon>Eukaryota</taxon>
        <taxon>Fungi</taxon>
        <taxon>Fungi incertae sedis</taxon>
        <taxon>Mucoromycota</taxon>
        <taxon>Mortierellomycotina</taxon>
        <taxon>Mortierellomycetes</taxon>
        <taxon>Mortierellales</taxon>
        <taxon>Mortierellaceae</taxon>
        <taxon>Mortierella</taxon>
    </lineage>
</organism>
<evidence type="ECO:0000313" key="2">
    <source>
        <dbReference type="EMBL" id="KAG0264929.1"/>
    </source>
</evidence>
<feature type="compositionally biased region" description="Basic and acidic residues" evidence="1">
    <location>
        <begin position="331"/>
        <end position="364"/>
    </location>
</feature>
<accession>A0A9P6QEQ5</accession>
<keyword evidence="3" id="KW-1185">Reference proteome</keyword>
<proteinExistence type="predicted"/>
<dbReference type="InterPro" id="IPR032675">
    <property type="entry name" value="LRR_dom_sf"/>
</dbReference>
<gene>
    <name evidence="2" type="ORF">BG011_005851</name>
</gene>